<sequence>MNEYSYGPEDYCYYGIEGNPVFTERLQDLEDMVMNMHPRPLKHLHFYTESVGAGHVGITTLYLDTVNTKQNFWGSSIFKDHGDVRTSASRNNSTLVEAKVRGYTISELLSRIMQQFTPETVSEDDRRGGHLVVKIDIEGGEWPLLLEAASNGTLCYLAEMGTRVDMFVEFHSEAVIGNNPLRFKMPSAIEKLESCGVVFRKLASWWA</sequence>
<organism evidence="1 2">
    <name type="scientific">Cyclotella atomus</name>
    <dbReference type="NCBI Taxonomy" id="382360"/>
    <lineage>
        <taxon>Eukaryota</taxon>
        <taxon>Sar</taxon>
        <taxon>Stramenopiles</taxon>
        <taxon>Ochrophyta</taxon>
        <taxon>Bacillariophyta</taxon>
        <taxon>Coscinodiscophyceae</taxon>
        <taxon>Thalassiosirophycidae</taxon>
        <taxon>Stephanodiscales</taxon>
        <taxon>Stephanodiscaceae</taxon>
        <taxon>Cyclotella</taxon>
    </lineage>
</organism>
<dbReference type="AlphaFoldDB" id="A0ABD3NBV7"/>
<comment type="caution">
    <text evidence="1">The sequence shown here is derived from an EMBL/GenBank/DDBJ whole genome shotgun (WGS) entry which is preliminary data.</text>
</comment>
<protein>
    <recommendedName>
        <fullName evidence="3">Methyltransferase FkbM domain-containing protein</fullName>
    </recommendedName>
</protein>
<evidence type="ECO:0000313" key="1">
    <source>
        <dbReference type="EMBL" id="KAL3773544.1"/>
    </source>
</evidence>
<dbReference type="Proteomes" id="UP001530400">
    <property type="component" value="Unassembled WGS sequence"/>
</dbReference>
<accession>A0ABD3NBV7</accession>
<keyword evidence="2" id="KW-1185">Reference proteome</keyword>
<proteinExistence type="predicted"/>
<dbReference type="EMBL" id="JALLPJ020001229">
    <property type="protein sequence ID" value="KAL3773544.1"/>
    <property type="molecule type" value="Genomic_DNA"/>
</dbReference>
<evidence type="ECO:0000313" key="2">
    <source>
        <dbReference type="Proteomes" id="UP001530400"/>
    </source>
</evidence>
<gene>
    <name evidence="1" type="ORF">ACHAWO_012420</name>
</gene>
<name>A0ABD3NBV7_9STRA</name>
<reference evidence="1 2" key="1">
    <citation type="submission" date="2024-10" db="EMBL/GenBank/DDBJ databases">
        <title>Updated reference genomes for cyclostephanoid diatoms.</title>
        <authorList>
            <person name="Roberts W.R."/>
            <person name="Alverson A.J."/>
        </authorList>
    </citation>
    <scope>NUCLEOTIDE SEQUENCE [LARGE SCALE GENOMIC DNA]</scope>
    <source>
        <strain evidence="1 2">AJA010-31</strain>
    </source>
</reference>
<evidence type="ECO:0008006" key="3">
    <source>
        <dbReference type="Google" id="ProtNLM"/>
    </source>
</evidence>